<reference evidence="5 6" key="1">
    <citation type="submission" date="2024-01" db="EMBL/GenBank/DDBJ databases">
        <title>Pedobacter sp. nov., isolated from oil-contaminated soil.</title>
        <authorList>
            <person name="Le N.T.T."/>
        </authorList>
    </citation>
    <scope>NUCLEOTIDE SEQUENCE [LARGE SCALE GENOMIC DNA]</scope>
    <source>
        <strain evidence="5 6">VNH31</strain>
    </source>
</reference>
<evidence type="ECO:0000256" key="1">
    <source>
        <dbReference type="ARBA" id="ARBA00023015"/>
    </source>
</evidence>
<sequence length="148" mass="16794">MHHQTLDYHLKLAWQAVLNKYNQIASTHGISQAIGYMLINIEENGTAVTKLASLQGVKPTSLSRMLVSMEKSGMITREIAADDKRSILVKLTSEGKEKQKIAKSVVKRFNEYLNASFGEEEQQQLSELLKKLNVLATEYSVEYYEQEN</sequence>
<proteinExistence type="predicted"/>
<keyword evidence="1" id="KW-0805">Transcription regulation</keyword>
<dbReference type="EMBL" id="JAZDQU010000001">
    <property type="protein sequence ID" value="MEE1884142.1"/>
    <property type="molecule type" value="Genomic_DNA"/>
</dbReference>
<dbReference type="SMART" id="SM00347">
    <property type="entry name" value="HTH_MARR"/>
    <property type="match status" value="1"/>
</dbReference>
<dbReference type="Proteomes" id="UP001337681">
    <property type="component" value="Unassembled WGS sequence"/>
</dbReference>
<evidence type="ECO:0000313" key="5">
    <source>
        <dbReference type="EMBL" id="MEE1884142.1"/>
    </source>
</evidence>
<protein>
    <submittedName>
        <fullName evidence="5">MarR family transcriptional regulator</fullName>
    </submittedName>
</protein>
<gene>
    <name evidence="5" type="ORF">VRU49_01805</name>
</gene>
<dbReference type="PANTHER" id="PTHR42756:SF1">
    <property type="entry name" value="TRANSCRIPTIONAL REPRESSOR OF EMRAB OPERON"/>
    <property type="match status" value="1"/>
</dbReference>
<keyword evidence="3" id="KW-0804">Transcription</keyword>
<evidence type="ECO:0000256" key="2">
    <source>
        <dbReference type="ARBA" id="ARBA00023125"/>
    </source>
</evidence>
<dbReference type="PRINTS" id="PR00598">
    <property type="entry name" value="HTHMARR"/>
</dbReference>
<dbReference type="Gene3D" id="1.10.10.10">
    <property type="entry name" value="Winged helix-like DNA-binding domain superfamily/Winged helix DNA-binding domain"/>
    <property type="match status" value="1"/>
</dbReference>
<evidence type="ECO:0000313" key="6">
    <source>
        <dbReference type="Proteomes" id="UP001337681"/>
    </source>
</evidence>
<dbReference type="PANTHER" id="PTHR42756">
    <property type="entry name" value="TRANSCRIPTIONAL REGULATOR, MARR"/>
    <property type="match status" value="1"/>
</dbReference>
<evidence type="ECO:0000259" key="4">
    <source>
        <dbReference type="PROSITE" id="PS50995"/>
    </source>
</evidence>
<comment type="caution">
    <text evidence="5">The sequence shown here is derived from an EMBL/GenBank/DDBJ whole genome shotgun (WGS) entry which is preliminary data.</text>
</comment>
<accession>A0ABU7GYP3</accession>
<dbReference type="RefSeq" id="WP_330145060.1">
    <property type="nucleotide sequence ID" value="NZ_JAZDQU010000001.1"/>
</dbReference>
<keyword evidence="2" id="KW-0238">DNA-binding</keyword>
<dbReference type="InterPro" id="IPR036388">
    <property type="entry name" value="WH-like_DNA-bd_sf"/>
</dbReference>
<feature type="domain" description="HTH marR-type" evidence="4">
    <location>
        <begin position="3"/>
        <end position="134"/>
    </location>
</feature>
<dbReference type="InterPro" id="IPR000835">
    <property type="entry name" value="HTH_MarR-typ"/>
</dbReference>
<keyword evidence="6" id="KW-1185">Reference proteome</keyword>
<dbReference type="InterPro" id="IPR036390">
    <property type="entry name" value="WH_DNA-bd_sf"/>
</dbReference>
<dbReference type="Pfam" id="PF01047">
    <property type="entry name" value="MarR"/>
    <property type="match status" value="1"/>
</dbReference>
<dbReference type="SUPFAM" id="SSF46785">
    <property type="entry name" value="Winged helix' DNA-binding domain"/>
    <property type="match status" value="1"/>
</dbReference>
<name>A0ABU7GYP3_9SPHI</name>
<organism evidence="5 6">
    <name type="scientific">Pedobacter flavus</name>
    <dbReference type="NCBI Taxonomy" id="3113906"/>
    <lineage>
        <taxon>Bacteria</taxon>
        <taxon>Pseudomonadati</taxon>
        <taxon>Bacteroidota</taxon>
        <taxon>Sphingobacteriia</taxon>
        <taxon>Sphingobacteriales</taxon>
        <taxon>Sphingobacteriaceae</taxon>
        <taxon>Pedobacter</taxon>
    </lineage>
</organism>
<evidence type="ECO:0000256" key="3">
    <source>
        <dbReference type="ARBA" id="ARBA00023163"/>
    </source>
</evidence>
<dbReference type="PROSITE" id="PS50995">
    <property type="entry name" value="HTH_MARR_2"/>
    <property type="match status" value="1"/>
</dbReference>